<sequence>MKLDRPKKVDELQRILSSPKWQQLHDLPFPMDPSVRIKSINARSARIFKSALQPLGLTLETSMGDYGIIFKNGDDLRQDQLVLQVIQLMDRLLKQENLDLRLVPYKCLAANSEIGMLQRVNAEAVASVLSNDRSIKKYLQKQHPDPKGPLGISRQAMDNYVRSCAGYCVVTYLLGVGDRHLDNLMITSEGHLIHVDYGFILGRDPKPMPPPMKITKEMVDAMGGPDGEETGVFRQHCYMGYLILRKHANLILNLFALMVDSTIQDIAIERDRAVAKVRERFRLELDDEQAIYDFRNQMVSSESALMPRLIENLHGLAQRMRK</sequence>
<dbReference type="FunFam" id="1.10.1070.11:FF:000002">
    <property type="entry name" value="Phosphatidylinositol 3-kinase catalytic subunit type 3"/>
    <property type="match status" value="1"/>
</dbReference>
<dbReference type="GO" id="GO:0005524">
    <property type="term" value="F:ATP binding"/>
    <property type="evidence" value="ECO:0007669"/>
    <property type="project" value="UniProtKB-KW"/>
</dbReference>
<dbReference type="RefSeq" id="XP_001744392.1">
    <property type="nucleotide sequence ID" value="XM_001744340.1"/>
</dbReference>
<feature type="domain" description="PI3K/PI4K catalytic" evidence="6">
    <location>
        <begin position="41"/>
        <end position="306"/>
    </location>
</feature>
<dbReference type="SMART" id="SM00146">
    <property type="entry name" value="PI3Kc"/>
    <property type="match status" value="1"/>
</dbReference>
<evidence type="ECO:0000313" key="7">
    <source>
        <dbReference type="EMBL" id="EDQ91095.1"/>
    </source>
</evidence>
<dbReference type="EMBL" id="CH991546">
    <property type="protein sequence ID" value="EDQ91095.1"/>
    <property type="molecule type" value="Genomic_DNA"/>
</dbReference>
<dbReference type="InParanoid" id="A9UUG5"/>
<dbReference type="SUPFAM" id="SSF56112">
    <property type="entry name" value="Protein kinase-like (PK-like)"/>
    <property type="match status" value="1"/>
</dbReference>
<dbReference type="InterPro" id="IPR057756">
    <property type="entry name" value="PI3-kinase_type3/VPS34_cat"/>
</dbReference>
<name>A9UUG5_MONBE</name>
<dbReference type="InterPro" id="IPR036940">
    <property type="entry name" value="PI3/4_kinase_cat_sf"/>
</dbReference>
<dbReference type="InterPro" id="IPR000403">
    <property type="entry name" value="PI3/4_kinase_cat_dom"/>
</dbReference>
<keyword evidence="2" id="KW-0808">Transferase</keyword>
<evidence type="ECO:0000256" key="2">
    <source>
        <dbReference type="ARBA" id="ARBA00022679"/>
    </source>
</evidence>
<dbReference type="PANTHER" id="PTHR10048:SF7">
    <property type="entry name" value="PHOSPHATIDYLINOSITOL 3-KINASE CATALYTIC SUBUNIT TYPE 3"/>
    <property type="match status" value="1"/>
</dbReference>
<dbReference type="STRING" id="81824.A9UUG5"/>
<gene>
    <name evidence="7" type="ORF">MONBRDRAFT_20335</name>
</gene>
<dbReference type="GO" id="GO:0016303">
    <property type="term" value="F:1-phosphatidylinositol-3-kinase activity"/>
    <property type="evidence" value="ECO:0007669"/>
    <property type="project" value="UniProtKB-EC"/>
</dbReference>
<dbReference type="CDD" id="cd00896">
    <property type="entry name" value="PI3Kc_III"/>
    <property type="match status" value="1"/>
</dbReference>
<keyword evidence="5" id="KW-0067">ATP-binding</keyword>
<dbReference type="Pfam" id="PF00454">
    <property type="entry name" value="PI3_PI4_kinase"/>
    <property type="match status" value="1"/>
</dbReference>
<reference evidence="7 8" key="1">
    <citation type="journal article" date="2008" name="Nature">
        <title>The genome of the choanoflagellate Monosiga brevicollis and the origin of metazoans.</title>
        <authorList>
            <consortium name="JGI Sequencing"/>
            <person name="King N."/>
            <person name="Westbrook M.J."/>
            <person name="Young S.L."/>
            <person name="Kuo A."/>
            <person name="Abedin M."/>
            <person name="Chapman J."/>
            <person name="Fairclough S."/>
            <person name="Hellsten U."/>
            <person name="Isogai Y."/>
            <person name="Letunic I."/>
            <person name="Marr M."/>
            <person name="Pincus D."/>
            <person name="Putnam N."/>
            <person name="Rokas A."/>
            <person name="Wright K.J."/>
            <person name="Zuzow R."/>
            <person name="Dirks W."/>
            <person name="Good M."/>
            <person name="Goodstein D."/>
            <person name="Lemons D."/>
            <person name="Li W."/>
            <person name="Lyons J.B."/>
            <person name="Morris A."/>
            <person name="Nichols S."/>
            <person name="Richter D.J."/>
            <person name="Salamov A."/>
            <person name="Bork P."/>
            <person name="Lim W.A."/>
            <person name="Manning G."/>
            <person name="Miller W.T."/>
            <person name="McGinnis W."/>
            <person name="Shapiro H."/>
            <person name="Tjian R."/>
            <person name="Grigoriev I.V."/>
            <person name="Rokhsar D."/>
        </authorList>
    </citation>
    <scope>NUCLEOTIDE SEQUENCE [LARGE SCALE GENOMIC DNA]</scope>
    <source>
        <strain evidence="8">MX1 / ATCC 50154</strain>
    </source>
</reference>
<protein>
    <recommendedName>
        <fullName evidence="1">phosphatidylinositol 3-kinase</fullName>
        <ecNumber evidence="1">2.7.1.137</ecNumber>
    </recommendedName>
</protein>
<accession>A9UUG5</accession>
<dbReference type="Proteomes" id="UP000001357">
    <property type="component" value="Unassembled WGS sequence"/>
</dbReference>
<proteinExistence type="predicted"/>
<dbReference type="OMA" id="NERHCKS"/>
<keyword evidence="3" id="KW-0547">Nucleotide-binding</keyword>
<keyword evidence="4" id="KW-0418">Kinase</keyword>
<evidence type="ECO:0000256" key="3">
    <source>
        <dbReference type="ARBA" id="ARBA00022741"/>
    </source>
</evidence>
<dbReference type="InterPro" id="IPR018936">
    <property type="entry name" value="PI3/4_kinase_CS"/>
</dbReference>
<dbReference type="GeneID" id="5889441"/>
<evidence type="ECO:0000256" key="1">
    <source>
        <dbReference type="ARBA" id="ARBA00012073"/>
    </source>
</evidence>
<dbReference type="Gene3D" id="1.10.1070.11">
    <property type="entry name" value="Phosphatidylinositol 3-/4-kinase, catalytic domain"/>
    <property type="match status" value="1"/>
</dbReference>
<dbReference type="PANTHER" id="PTHR10048">
    <property type="entry name" value="PHOSPHATIDYLINOSITOL KINASE"/>
    <property type="match status" value="1"/>
</dbReference>
<dbReference type="eggNOG" id="KOG0906">
    <property type="taxonomic scope" value="Eukaryota"/>
</dbReference>
<evidence type="ECO:0000259" key="6">
    <source>
        <dbReference type="PROSITE" id="PS50290"/>
    </source>
</evidence>
<dbReference type="PROSITE" id="PS00916">
    <property type="entry name" value="PI3_4_KINASE_2"/>
    <property type="match status" value="1"/>
</dbReference>
<dbReference type="InterPro" id="IPR015433">
    <property type="entry name" value="PI3/4_kinase"/>
</dbReference>
<dbReference type="PROSITE" id="PS50290">
    <property type="entry name" value="PI3_4_KINASE_3"/>
    <property type="match status" value="1"/>
</dbReference>
<evidence type="ECO:0000313" key="8">
    <source>
        <dbReference type="Proteomes" id="UP000001357"/>
    </source>
</evidence>
<evidence type="ECO:0000256" key="5">
    <source>
        <dbReference type="ARBA" id="ARBA00022840"/>
    </source>
</evidence>
<dbReference type="AlphaFoldDB" id="A9UUG5"/>
<dbReference type="InterPro" id="IPR011009">
    <property type="entry name" value="Kinase-like_dom_sf"/>
</dbReference>
<dbReference type="Gene3D" id="3.30.1010.10">
    <property type="entry name" value="Phosphatidylinositol 3-kinase Catalytic Subunit, Chain A, domain 4"/>
    <property type="match status" value="1"/>
</dbReference>
<dbReference type="EC" id="2.7.1.137" evidence="1"/>
<evidence type="ECO:0000256" key="4">
    <source>
        <dbReference type="ARBA" id="ARBA00022777"/>
    </source>
</evidence>
<dbReference type="KEGG" id="mbr:MONBRDRAFT_20335"/>
<organism evidence="7 8">
    <name type="scientific">Monosiga brevicollis</name>
    <name type="common">Choanoflagellate</name>
    <dbReference type="NCBI Taxonomy" id="81824"/>
    <lineage>
        <taxon>Eukaryota</taxon>
        <taxon>Choanoflagellata</taxon>
        <taxon>Craspedida</taxon>
        <taxon>Salpingoecidae</taxon>
        <taxon>Monosiga</taxon>
    </lineage>
</organism>
<keyword evidence="8" id="KW-1185">Reference proteome</keyword>
<dbReference type="PROSITE" id="PS00915">
    <property type="entry name" value="PI3_4_KINASE_1"/>
    <property type="match status" value="1"/>
</dbReference>